<accession>A0A8R7TMT5</accession>
<evidence type="ECO:0000256" key="1">
    <source>
        <dbReference type="SAM" id="MobiDB-lite"/>
    </source>
</evidence>
<keyword evidence="4" id="KW-1185">Reference proteome</keyword>
<protein>
    <submittedName>
        <fullName evidence="3">Uncharacterized protein</fullName>
    </submittedName>
</protein>
<reference evidence="3" key="3">
    <citation type="submission" date="2022-06" db="UniProtKB">
        <authorList>
            <consortium name="EnsemblPlants"/>
        </authorList>
    </citation>
    <scope>IDENTIFICATION</scope>
</reference>
<dbReference type="AlphaFoldDB" id="A0A8R7TMT5"/>
<feature type="region of interest" description="Disordered" evidence="1">
    <location>
        <begin position="38"/>
        <end position="167"/>
    </location>
</feature>
<evidence type="ECO:0000313" key="3">
    <source>
        <dbReference type="EnsemblPlants" id="TuG1812G0200005231.01.T01.cds330373"/>
    </source>
</evidence>
<dbReference type="EnsemblPlants" id="TuG1812G0200005231.01.T01">
    <property type="protein sequence ID" value="TuG1812G0200005231.01.T01.cds330373"/>
    <property type="gene ID" value="TuG1812G0200005231.01"/>
</dbReference>
<evidence type="ECO:0000256" key="2">
    <source>
        <dbReference type="SAM" id="SignalP"/>
    </source>
</evidence>
<feature type="compositionally biased region" description="Pro residues" evidence="1">
    <location>
        <begin position="141"/>
        <end position="150"/>
    </location>
</feature>
<organism evidence="3 4">
    <name type="scientific">Triticum urartu</name>
    <name type="common">Red wild einkorn</name>
    <name type="synonym">Crithodium urartu</name>
    <dbReference type="NCBI Taxonomy" id="4572"/>
    <lineage>
        <taxon>Eukaryota</taxon>
        <taxon>Viridiplantae</taxon>
        <taxon>Streptophyta</taxon>
        <taxon>Embryophyta</taxon>
        <taxon>Tracheophyta</taxon>
        <taxon>Spermatophyta</taxon>
        <taxon>Magnoliopsida</taxon>
        <taxon>Liliopsida</taxon>
        <taxon>Poales</taxon>
        <taxon>Poaceae</taxon>
        <taxon>BOP clade</taxon>
        <taxon>Pooideae</taxon>
        <taxon>Triticodae</taxon>
        <taxon>Triticeae</taxon>
        <taxon>Triticinae</taxon>
        <taxon>Triticum</taxon>
    </lineage>
</organism>
<feature type="compositionally biased region" description="Low complexity" evidence="1">
    <location>
        <begin position="66"/>
        <end position="75"/>
    </location>
</feature>
<sequence length="182" mass="19865">MKLSLAFTAVVIFFLNIPPFEARPRPLGLGAHPSRHYQLNSEEQQRNIPIAGKEEHLRLSPLPRPGAAGEAGEAALVSYEPGRRSGDAEEEAAPGTPPDDELRRSAAHSPPAQERNPAHYRQPAGRWGPVPGVGGSRKPSRPPAPGVPKPPHWRRSGDRSGPRPRPFDVFHALRVWSTGMFV</sequence>
<reference evidence="4" key="1">
    <citation type="journal article" date="2013" name="Nature">
        <title>Draft genome of the wheat A-genome progenitor Triticum urartu.</title>
        <authorList>
            <person name="Ling H.Q."/>
            <person name="Zhao S."/>
            <person name="Liu D."/>
            <person name="Wang J."/>
            <person name="Sun H."/>
            <person name="Zhang C."/>
            <person name="Fan H."/>
            <person name="Li D."/>
            <person name="Dong L."/>
            <person name="Tao Y."/>
            <person name="Gao C."/>
            <person name="Wu H."/>
            <person name="Li Y."/>
            <person name="Cui Y."/>
            <person name="Guo X."/>
            <person name="Zheng S."/>
            <person name="Wang B."/>
            <person name="Yu K."/>
            <person name="Liang Q."/>
            <person name="Yang W."/>
            <person name="Lou X."/>
            <person name="Chen J."/>
            <person name="Feng M."/>
            <person name="Jian J."/>
            <person name="Zhang X."/>
            <person name="Luo G."/>
            <person name="Jiang Y."/>
            <person name="Liu J."/>
            <person name="Wang Z."/>
            <person name="Sha Y."/>
            <person name="Zhang B."/>
            <person name="Wu H."/>
            <person name="Tang D."/>
            <person name="Shen Q."/>
            <person name="Xue P."/>
            <person name="Zou S."/>
            <person name="Wang X."/>
            <person name="Liu X."/>
            <person name="Wang F."/>
            <person name="Yang Y."/>
            <person name="An X."/>
            <person name="Dong Z."/>
            <person name="Zhang K."/>
            <person name="Zhang X."/>
            <person name="Luo M.C."/>
            <person name="Dvorak J."/>
            <person name="Tong Y."/>
            <person name="Wang J."/>
            <person name="Yang H."/>
            <person name="Li Z."/>
            <person name="Wang D."/>
            <person name="Zhang A."/>
            <person name="Wang J."/>
        </authorList>
    </citation>
    <scope>NUCLEOTIDE SEQUENCE</scope>
    <source>
        <strain evidence="4">cv. G1812</strain>
    </source>
</reference>
<evidence type="ECO:0000313" key="4">
    <source>
        <dbReference type="Proteomes" id="UP000015106"/>
    </source>
</evidence>
<reference evidence="3" key="2">
    <citation type="submission" date="2018-03" db="EMBL/GenBank/DDBJ databases">
        <title>The Triticum urartu genome reveals the dynamic nature of wheat genome evolution.</title>
        <authorList>
            <person name="Ling H."/>
            <person name="Ma B."/>
            <person name="Shi X."/>
            <person name="Liu H."/>
            <person name="Dong L."/>
            <person name="Sun H."/>
            <person name="Cao Y."/>
            <person name="Gao Q."/>
            <person name="Zheng S."/>
            <person name="Li Y."/>
            <person name="Yu Y."/>
            <person name="Du H."/>
            <person name="Qi M."/>
            <person name="Li Y."/>
            <person name="Yu H."/>
            <person name="Cui Y."/>
            <person name="Wang N."/>
            <person name="Chen C."/>
            <person name="Wu H."/>
            <person name="Zhao Y."/>
            <person name="Zhang J."/>
            <person name="Li Y."/>
            <person name="Zhou W."/>
            <person name="Zhang B."/>
            <person name="Hu W."/>
            <person name="Eijk M."/>
            <person name="Tang J."/>
            <person name="Witsenboer H."/>
            <person name="Zhao S."/>
            <person name="Li Z."/>
            <person name="Zhang A."/>
            <person name="Wang D."/>
            <person name="Liang C."/>
        </authorList>
    </citation>
    <scope>NUCLEOTIDE SEQUENCE [LARGE SCALE GENOMIC DNA]</scope>
    <source>
        <strain evidence="3">cv. G1812</strain>
    </source>
</reference>
<feature type="signal peptide" evidence="2">
    <location>
        <begin position="1"/>
        <end position="22"/>
    </location>
</feature>
<proteinExistence type="predicted"/>
<keyword evidence="2" id="KW-0732">Signal</keyword>
<feature type="chain" id="PRO_5035779355" evidence="2">
    <location>
        <begin position="23"/>
        <end position="182"/>
    </location>
</feature>
<feature type="compositionally biased region" description="Basic and acidic residues" evidence="1">
    <location>
        <begin position="155"/>
        <end position="167"/>
    </location>
</feature>
<dbReference type="Gramene" id="TuG1812G0200005231.01.T01">
    <property type="protein sequence ID" value="TuG1812G0200005231.01.T01.cds330373"/>
    <property type="gene ID" value="TuG1812G0200005231.01"/>
</dbReference>
<name>A0A8R7TMT5_TRIUA</name>
<dbReference type="Proteomes" id="UP000015106">
    <property type="component" value="Chromosome 2"/>
</dbReference>